<dbReference type="Gene3D" id="3.30.565.10">
    <property type="entry name" value="Histidine kinase-like ATPase, C-terminal domain"/>
    <property type="match status" value="1"/>
</dbReference>
<dbReference type="AlphaFoldDB" id="A0A923MII7"/>
<dbReference type="GO" id="GO:0005886">
    <property type="term" value="C:plasma membrane"/>
    <property type="evidence" value="ECO:0007669"/>
    <property type="project" value="TreeGrafter"/>
</dbReference>
<dbReference type="InterPro" id="IPR003661">
    <property type="entry name" value="HisK_dim/P_dom"/>
</dbReference>
<dbReference type="EC" id="2.7.13.3" evidence="3"/>
<feature type="region of interest" description="Disordered" evidence="9">
    <location>
        <begin position="83"/>
        <end position="110"/>
    </location>
</feature>
<evidence type="ECO:0000256" key="7">
    <source>
        <dbReference type="ARBA" id="ARBA00023012"/>
    </source>
</evidence>
<evidence type="ECO:0000313" key="12">
    <source>
        <dbReference type="EMBL" id="MBC5769859.1"/>
    </source>
</evidence>
<dbReference type="SUPFAM" id="SSF55785">
    <property type="entry name" value="PYP-like sensor domain (PAS domain)"/>
    <property type="match status" value="1"/>
</dbReference>
<dbReference type="InterPro" id="IPR000014">
    <property type="entry name" value="PAS"/>
</dbReference>
<dbReference type="SMART" id="SM00388">
    <property type="entry name" value="HisKA"/>
    <property type="match status" value="1"/>
</dbReference>
<dbReference type="SMART" id="SM00387">
    <property type="entry name" value="HATPase_c"/>
    <property type="match status" value="1"/>
</dbReference>
<dbReference type="GO" id="GO:0016036">
    <property type="term" value="P:cellular response to phosphate starvation"/>
    <property type="evidence" value="ECO:0007669"/>
    <property type="project" value="TreeGrafter"/>
</dbReference>
<dbReference type="PANTHER" id="PTHR45453:SF1">
    <property type="entry name" value="PHOSPHATE REGULON SENSOR PROTEIN PHOR"/>
    <property type="match status" value="1"/>
</dbReference>
<keyword evidence="6" id="KW-0418">Kinase</keyword>
<dbReference type="InterPro" id="IPR036097">
    <property type="entry name" value="HisK_dim/P_sf"/>
</dbReference>
<dbReference type="PRINTS" id="PR00344">
    <property type="entry name" value="BCTRLSENSOR"/>
</dbReference>
<evidence type="ECO:0000256" key="5">
    <source>
        <dbReference type="ARBA" id="ARBA00022679"/>
    </source>
</evidence>
<dbReference type="NCBIfam" id="TIGR00229">
    <property type="entry name" value="sensory_box"/>
    <property type="match status" value="1"/>
</dbReference>
<dbReference type="InterPro" id="IPR035965">
    <property type="entry name" value="PAS-like_dom_sf"/>
</dbReference>
<dbReference type="Gene3D" id="3.30.450.20">
    <property type="entry name" value="PAS domain"/>
    <property type="match status" value="1"/>
</dbReference>
<dbReference type="PROSITE" id="PS50109">
    <property type="entry name" value="HIS_KIN"/>
    <property type="match status" value="1"/>
</dbReference>
<keyword evidence="8 10" id="KW-0472">Membrane</keyword>
<dbReference type="InterPro" id="IPR005467">
    <property type="entry name" value="His_kinase_dom"/>
</dbReference>
<keyword evidence="10" id="KW-1133">Transmembrane helix</keyword>
<proteinExistence type="predicted"/>
<keyword evidence="5" id="KW-0808">Transferase</keyword>
<keyword evidence="10" id="KW-0812">Transmembrane</keyword>
<comment type="catalytic activity">
    <reaction evidence="1">
        <text>ATP + protein L-histidine = ADP + protein N-phospho-L-histidine.</text>
        <dbReference type="EC" id="2.7.13.3"/>
    </reaction>
</comment>
<protein>
    <recommendedName>
        <fullName evidence="3">histidine kinase</fullName>
        <ecNumber evidence="3">2.7.13.3</ecNumber>
    </recommendedName>
</protein>
<gene>
    <name evidence="12" type="ORF">H8Z83_05900</name>
</gene>
<evidence type="ECO:0000256" key="3">
    <source>
        <dbReference type="ARBA" id="ARBA00012438"/>
    </source>
</evidence>
<dbReference type="EMBL" id="JACOQI010000004">
    <property type="protein sequence ID" value="MBC5769859.1"/>
    <property type="molecule type" value="Genomic_DNA"/>
</dbReference>
<evidence type="ECO:0000256" key="6">
    <source>
        <dbReference type="ARBA" id="ARBA00022777"/>
    </source>
</evidence>
<dbReference type="PROSITE" id="PS51257">
    <property type="entry name" value="PROKAR_LIPOPROTEIN"/>
    <property type="match status" value="1"/>
</dbReference>
<comment type="subcellular location">
    <subcellularLocation>
        <location evidence="2">Membrane</location>
    </subcellularLocation>
</comment>
<dbReference type="RefSeq" id="WP_187014210.1">
    <property type="nucleotide sequence ID" value="NZ_JACOQI010000004.1"/>
</dbReference>
<feature type="domain" description="Histidine kinase" evidence="11">
    <location>
        <begin position="338"/>
        <end position="552"/>
    </location>
</feature>
<dbReference type="FunFam" id="1.10.287.130:FF:000001">
    <property type="entry name" value="Two-component sensor histidine kinase"/>
    <property type="match status" value="1"/>
</dbReference>
<keyword evidence="4" id="KW-0597">Phosphoprotein</keyword>
<evidence type="ECO:0000313" key="13">
    <source>
        <dbReference type="Proteomes" id="UP000620327"/>
    </source>
</evidence>
<dbReference type="SUPFAM" id="SSF55874">
    <property type="entry name" value="ATPase domain of HSP90 chaperone/DNA topoisomerase II/histidine kinase"/>
    <property type="match status" value="1"/>
</dbReference>
<feature type="transmembrane region" description="Helical" evidence="10">
    <location>
        <begin position="12"/>
        <end position="32"/>
    </location>
</feature>
<evidence type="ECO:0000259" key="11">
    <source>
        <dbReference type="PROSITE" id="PS50109"/>
    </source>
</evidence>
<dbReference type="GO" id="GO:0004721">
    <property type="term" value="F:phosphoprotein phosphatase activity"/>
    <property type="evidence" value="ECO:0007669"/>
    <property type="project" value="TreeGrafter"/>
</dbReference>
<dbReference type="InterPro" id="IPR050351">
    <property type="entry name" value="BphY/WalK/GraS-like"/>
</dbReference>
<evidence type="ECO:0000256" key="4">
    <source>
        <dbReference type="ARBA" id="ARBA00022553"/>
    </source>
</evidence>
<organism evidence="12 13">
    <name type="scientific">Dysosmobacter segnis</name>
    <dbReference type="NCBI Taxonomy" id="2763042"/>
    <lineage>
        <taxon>Bacteria</taxon>
        <taxon>Bacillati</taxon>
        <taxon>Bacillota</taxon>
        <taxon>Clostridia</taxon>
        <taxon>Eubacteriales</taxon>
        <taxon>Oscillospiraceae</taxon>
        <taxon>Dysosmobacter</taxon>
    </lineage>
</organism>
<evidence type="ECO:0000256" key="8">
    <source>
        <dbReference type="ARBA" id="ARBA00023136"/>
    </source>
</evidence>
<dbReference type="GO" id="GO:0000155">
    <property type="term" value="F:phosphorelay sensor kinase activity"/>
    <property type="evidence" value="ECO:0007669"/>
    <property type="project" value="InterPro"/>
</dbReference>
<evidence type="ECO:0000256" key="10">
    <source>
        <dbReference type="SAM" id="Phobius"/>
    </source>
</evidence>
<sequence>MTGKIFRSTLAASLTVLLASLLVITGCLYTYFATVREQQLQTELTLAAAAVEADGADYLARVRDTAERLTWVASDGTVLYDTRTDTQPMENHGQREEIREALTGGSGSSARYSETLTEKMLYQAVRLTDGSVLRISGSQKTVWMLVLGMLHAVIVVALLAVGLSALLASRAARRVVEPLNRLDLEHPLDNNAYEELSPLLGRVYAQQQEIRHRTRDLRQRQDEFEQITGSMREGLVLLDHGGRILSINPAAQALFHADGTCVGQDFLTVDRHPDLTAAIHAAAETGHSQLRAERRGREYQLDFSRIESNGKVLGTVLLAFDVTEQAEAERMRREFTANVSHELKTPLQSIIGSAELLENGLVKPEDQLRFLSRIHQEADRLVALINDILRLSQLDEGGALPHEQVSVLELAQEAARSLTAQAAAQAVHISVTGIAGTVFGVRRLLYEIARNLCENAVKYNVPGGSVTVEVAETDRDVTLLVRDTGIGIPEGDQSRVFERFYRVDKSHSRAIGGTGLGLSIVKHAVAYHHGTLRLESQPGKGTVITVTLPKEPTE</sequence>
<evidence type="ECO:0000256" key="9">
    <source>
        <dbReference type="SAM" id="MobiDB-lite"/>
    </source>
</evidence>
<dbReference type="PANTHER" id="PTHR45453">
    <property type="entry name" value="PHOSPHATE REGULON SENSOR PROTEIN PHOR"/>
    <property type="match status" value="1"/>
</dbReference>
<comment type="caution">
    <text evidence="12">The sequence shown here is derived from an EMBL/GenBank/DDBJ whole genome shotgun (WGS) entry which is preliminary data.</text>
</comment>
<evidence type="ECO:0000256" key="1">
    <source>
        <dbReference type="ARBA" id="ARBA00000085"/>
    </source>
</evidence>
<dbReference type="Pfam" id="PF00512">
    <property type="entry name" value="HisKA"/>
    <property type="match status" value="1"/>
</dbReference>
<dbReference type="Pfam" id="PF08448">
    <property type="entry name" value="PAS_4"/>
    <property type="match status" value="1"/>
</dbReference>
<dbReference type="InterPro" id="IPR003594">
    <property type="entry name" value="HATPase_dom"/>
</dbReference>
<feature type="transmembrane region" description="Helical" evidence="10">
    <location>
        <begin position="142"/>
        <end position="168"/>
    </location>
</feature>
<dbReference type="FunFam" id="3.30.565.10:FF:000006">
    <property type="entry name" value="Sensor histidine kinase WalK"/>
    <property type="match status" value="1"/>
</dbReference>
<dbReference type="CDD" id="cd00082">
    <property type="entry name" value="HisKA"/>
    <property type="match status" value="1"/>
</dbReference>
<dbReference type="InterPro" id="IPR004358">
    <property type="entry name" value="Sig_transdc_His_kin-like_C"/>
</dbReference>
<dbReference type="Pfam" id="PF02518">
    <property type="entry name" value="HATPase_c"/>
    <property type="match status" value="1"/>
</dbReference>
<dbReference type="SUPFAM" id="SSF47384">
    <property type="entry name" value="Homodimeric domain of signal transducing histidine kinase"/>
    <property type="match status" value="1"/>
</dbReference>
<name>A0A923MII7_9FIRM</name>
<keyword evidence="7" id="KW-0902">Two-component regulatory system</keyword>
<dbReference type="CDD" id="cd00075">
    <property type="entry name" value="HATPase"/>
    <property type="match status" value="1"/>
</dbReference>
<dbReference type="Proteomes" id="UP000620327">
    <property type="component" value="Unassembled WGS sequence"/>
</dbReference>
<keyword evidence="13" id="KW-1185">Reference proteome</keyword>
<dbReference type="InterPro" id="IPR036890">
    <property type="entry name" value="HATPase_C_sf"/>
</dbReference>
<dbReference type="InterPro" id="IPR013656">
    <property type="entry name" value="PAS_4"/>
</dbReference>
<accession>A0A923MII7</accession>
<dbReference type="Gene3D" id="1.10.287.130">
    <property type="match status" value="1"/>
</dbReference>
<evidence type="ECO:0000256" key="2">
    <source>
        <dbReference type="ARBA" id="ARBA00004370"/>
    </source>
</evidence>
<reference evidence="12" key="1">
    <citation type="submission" date="2020-08" db="EMBL/GenBank/DDBJ databases">
        <title>Genome public.</title>
        <authorList>
            <person name="Liu C."/>
            <person name="Sun Q."/>
        </authorList>
    </citation>
    <scope>NUCLEOTIDE SEQUENCE</scope>
    <source>
        <strain evidence="12">BX15</strain>
    </source>
</reference>